<dbReference type="InterPro" id="IPR021438">
    <property type="entry name" value="DUF3087"/>
</dbReference>
<reference evidence="2 3" key="1">
    <citation type="submission" date="2016-05" db="EMBL/GenBank/DDBJ databases">
        <title>Genome sequence of Pseudomonas stutzeri 273 and identification of the exopolysaccharide biosynthesis locus.</title>
        <authorList>
            <person name="Wu S."/>
            <person name="Sun C."/>
        </authorList>
    </citation>
    <scope>NUCLEOTIDE SEQUENCE [LARGE SCALE GENOMIC DNA]</scope>
    <source>
        <strain evidence="2 3">273</strain>
    </source>
</reference>
<feature type="transmembrane region" description="Helical" evidence="1">
    <location>
        <begin position="21"/>
        <end position="44"/>
    </location>
</feature>
<proteinExistence type="predicted"/>
<keyword evidence="1" id="KW-0472">Membrane</keyword>
<gene>
    <name evidence="2" type="ORF">PS273GM_23180</name>
</gene>
<evidence type="ECO:0000313" key="2">
    <source>
        <dbReference type="EMBL" id="ANF27826.1"/>
    </source>
</evidence>
<accession>A0A172WWN2</accession>
<feature type="transmembrane region" description="Helical" evidence="1">
    <location>
        <begin position="56"/>
        <end position="74"/>
    </location>
</feature>
<organism evidence="2 3">
    <name type="scientific">Stutzerimonas stutzeri</name>
    <name type="common">Pseudomonas stutzeri</name>
    <dbReference type="NCBI Taxonomy" id="316"/>
    <lineage>
        <taxon>Bacteria</taxon>
        <taxon>Pseudomonadati</taxon>
        <taxon>Pseudomonadota</taxon>
        <taxon>Gammaproteobacteria</taxon>
        <taxon>Pseudomonadales</taxon>
        <taxon>Pseudomonadaceae</taxon>
        <taxon>Stutzerimonas</taxon>
    </lineage>
</organism>
<keyword evidence="1" id="KW-0812">Transmembrane</keyword>
<name>A0A172WWN2_STUST</name>
<dbReference type="OrthoDB" id="6118461at2"/>
<evidence type="ECO:0000313" key="3">
    <source>
        <dbReference type="Proteomes" id="UP000077787"/>
    </source>
</evidence>
<dbReference type="Pfam" id="PF11286">
    <property type="entry name" value="DUF3087"/>
    <property type="match status" value="1"/>
</dbReference>
<dbReference type="RefSeq" id="WP_064482629.1">
    <property type="nucleotide sequence ID" value="NZ_CP015641.1"/>
</dbReference>
<dbReference type="AlphaFoldDB" id="A0A172WWN2"/>
<evidence type="ECO:0008006" key="4">
    <source>
        <dbReference type="Google" id="ProtNLM"/>
    </source>
</evidence>
<dbReference type="Proteomes" id="UP000077787">
    <property type="component" value="Chromosome"/>
</dbReference>
<evidence type="ECO:0000256" key="1">
    <source>
        <dbReference type="SAM" id="Phobius"/>
    </source>
</evidence>
<protein>
    <recommendedName>
        <fullName evidence="4">DUF3087 domain-containing protein</fullName>
    </recommendedName>
</protein>
<keyword evidence="1" id="KW-1133">Transmembrane helix</keyword>
<dbReference type="EMBL" id="CP015641">
    <property type="protein sequence ID" value="ANF27826.1"/>
    <property type="molecule type" value="Genomic_DNA"/>
</dbReference>
<sequence length="179" mass="19600">MVVFEIKSLSPETYRQKTRRSTLVVAVTFAVLAMGLATLAVALFGEAGADNLKWNVAGVVAGLLLTAALVRFVYLQQSWMACAAYGWNLKRSLMSVTNVMHHVTAGVAAGDPEAIKLLRFYHLGLTQMHQLDGNSASLSEVTGEISQHRDMMEARGMDIDQNRLDDAWLASMKRFPAGK</sequence>